<dbReference type="InterPro" id="IPR021109">
    <property type="entry name" value="Peptidase_aspartic_dom_sf"/>
</dbReference>
<evidence type="ECO:0000313" key="2">
    <source>
        <dbReference type="Proteomes" id="UP000887013"/>
    </source>
</evidence>
<dbReference type="OrthoDB" id="6932368at2759"/>
<dbReference type="EMBL" id="BMAW01047655">
    <property type="protein sequence ID" value="GFS62084.1"/>
    <property type="molecule type" value="Genomic_DNA"/>
</dbReference>
<dbReference type="SUPFAM" id="SSF50630">
    <property type="entry name" value="Acid proteases"/>
    <property type="match status" value="1"/>
</dbReference>
<evidence type="ECO:0000313" key="1">
    <source>
        <dbReference type="EMBL" id="GFS62084.1"/>
    </source>
</evidence>
<accession>A0A8X6IWB3</accession>
<gene>
    <name evidence="1" type="primary">pol_1817</name>
    <name evidence="1" type="ORF">NPIL_422851</name>
</gene>
<dbReference type="Proteomes" id="UP000887013">
    <property type="component" value="Unassembled WGS sequence"/>
</dbReference>
<name>A0A8X6IWB3_NEPPI</name>
<protein>
    <submittedName>
        <fullName evidence="1">Retrovirus-related Pol polyprotein from transposon 297</fullName>
    </submittedName>
</protein>
<dbReference type="FunFam" id="2.40.70.10:FF:000130">
    <property type="entry name" value="Retrovirus-related Pol polyprotein from transposon opus-like Protein"/>
    <property type="match status" value="1"/>
</dbReference>
<keyword evidence="2" id="KW-1185">Reference proteome</keyword>
<dbReference type="AlphaFoldDB" id="A0A8X6IWB3"/>
<organism evidence="1 2">
    <name type="scientific">Nephila pilipes</name>
    <name type="common">Giant wood spider</name>
    <name type="synonym">Nephila maculata</name>
    <dbReference type="NCBI Taxonomy" id="299642"/>
    <lineage>
        <taxon>Eukaryota</taxon>
        <taxon>Metazoa</taxon>
        <taxon>Ecdysozoa</taxon>
        <taxon>Arthropoda</taxon>
        <taxon>Chelicerata</taxon>
        <taxon>Arachnida</taxon>
        <taxon>Araneae</taxon>
        <taxon>Araneomorphae</taxon>
        <taxon>Entelegynae</taxon>
        <taxon>Araneoidea</taxon>
        <taxon>Nephilidae</taxon>
        <taxon>Nephila</taxon>
    </lineage>
</organism>
<proteinExistence type="predicted"/>
<reference evidence="1" key="1">
    <citation type="submission" date="2020-08" db="EMBL/GenBank/DDBJ databases">
        <title>Multicomponent nature underlies the extraordinary mechanical properties of spider dragline silk.</title>
        <authorList>
            <person name="Kono N."/>
            <person name="Nakamura H."/>
            <person name="Mori M."/>
            <person name="Yoshida Y."/>
            <person name="Ohtoshi R."/>
            <person name="Malay A.D."/>
            <person name="Moran D.A.P."/>
            <person name="Tomita M."/>
            <person name="Numata K."/>
            <person name="Arakawa K."/>
        </authorList>
    </citation>
    <scope>NUCLEOTIDE SEQUENCE</scope>
</reference>
<comment type="caution">
    <text evidence="1">The sequence shown here is derived from an EMBL/GenBank/DDBJ whole genome shotgun (WGS) entry which is preliminary data.</text>
</comment>
<sequence length="130" mass="14557">MFLPGEKLERSSFGSSGGGTQVVNRLNLLDRTSTSKYLIDTGANVFVVPVIAASKYRPPASLQLFTVNGTAISTYDQRLLTFDLGLRRRFRWPFIIAAVSQPIIRADFLRHYGLLVDIRHECLVNSLTKL</sequence>